<evidence type="ECO:0000313" key="3">
    <source>
        <dbReference type="Proteomes" id="UP000663848"/>
    </source>
</evidence>
<dbReference type="Proteomes" id="UP000663872">
    <property type="component" value="Unassembled WGS sequence"/>
</dbReference>
<dbReference type="AlphaFoldDB" id="A0A821V1A8"/>
<protein>
    <submittedName>
        <fullName evidence="2">Uncharacterized protein</fullName>
    </submittedName>
</protein>
<organism evidence="2 3">
    <name type="scientific">Rotaria socialis</name>
    <dbReference type="NCBI Taxonomy" id="392032"/>
    <lineage>
        <taxon>Eukaryota</taxon>
        <taxon>Metazoa</taxon>
        <taxon>Spiralia</taxon>
        <taxon>Gnathifera</taxon>
        <taxon>Rotifera</taxon>
        <taxon>Eurotatoria</taxon>
        <taxon>Bdelloidea</taxon>
        <taxon>Philodinida</taxon>
        <taxon>Philodinidae</taxon>
        <taxon>Rotaria</taxon>
    </lineage>
</organism>
<accession>A0A821V1A8</accession>
<evidence type="ECO:0000313" key="2">
    <source>
        <dbReference type="EMBL" id="CAF4898626.1"/>
    </source>
</evidence>
<comment type="caution">
    <text evidence="2">The sequence shown here is derived from an EMBL/GenBank/DDBJ whole genome shotgun (WGS) entry which is preliminary data.</text>
</comment>
<gene>
    <name evidence="1" type="ORF">GRG538_LOCUS10406</name>
    <name evidence="2" type="ORF">QYT958_LOCUS30691</name>
</gene>
<reference evidence="2" key="1">
    <citation type="submission" date="2021-02" db="EMBL/GenBank/DDBJ databases">
        <authorList>
            <person name="Nowell W R."/>
        </authorList>
    </citation>
    <scope>NUCLEOTIDE SEQUENCE</scope>
</reference>
<name>A0A821V1A8_9BILA</name>
<dbReference type="Proteomes" id="UP000663848">
    <property type="component" value="Unassembled WGS sequence"/>
</dbReference>
<feature type="non-terminal residue" evidence="2">
    <location>
        <position position="1"/>
    </location>
</feature>
<evidence type="ECO:0000313" key="1">
    <source>
        <dbReference type="EMBL" id="CAF3405410.1"/>
    </source>
</evidence>
<dbReference type="EMBL" id="CAJNYT010001332">
    <property type="protein sequence ID" value="CAF3405410.1"/>
    <property type="molecule type" value="Genomic_DNA"/>
</dbReference>
<sequence>YSSWDELAHAANRDKVKSKNTLIIVVKRVVGKIRQQVVFEICASWTNRLYRVS</sequence>
<dbReference type="EMBL" id="CAJOBR010009961">
    <property type="protein sequence ID" value="CAF4898626.1"/>
    <property type="molecule type" value="Genomic_DNA"/>
</dbReference>
<proteinExistence type="predicted"/>